<sequence length="85" mass="9675">MKKTEVTDEMLTDQAALVVEQLGDNYHEADLIGFAIHNENGAFFITKEDAFNQTHLNNGYRMKRRRNGSLIQKEQLSPSDGMMSI</sequence>
<dbReference type="Pfam" id="PF22619">
    <property type="entry name" value="DNA_polI_exo1"/>
    <property type="match status" value="1"/>
</dbReference>
<evidence type="ECO:0000313" key="2">
    <source>
        <dbReference type="EMBL" id="BBP91467.1"/>
    </source>
</evidence>
<accession>A0A5S9MDC7</accession>
<reference evidence="2 3" key="1">
    <citation type="submission" date="2019-12" db="EMBL/GenBank/DDBJ databases">
        <title>Full genome sequence of a Bacillus safensis strain isolated from commercially available natto in Indonesia.</title>
        <authorList>
            <person name="Yoshida M."/>
            <person name="Uomi M."/>
            <person name="Waturangi D."/>
            <person name="Ekaputri J.J."/>
            <person name="Setiamarga D.H.E."/>
        </authorList>
    </citation>
    <scope>NUCLEOTIDE SEQUENCE [LARGE SCALE GENOMIC DNA]</scope>
    <source>
        <strain evidence="2 3">IDN1</strain>
    </source>
</reference>
<dbReference type="Proteomes" id="UP000464658">
    <property type="component" value="Chromosome"/>
</dbReference>
<dbReference type="EMBL" id="AP021906">
    <property type="protein sequence ID" value="BBP91467.1"/>
    <property type="molecule type" value="Genomic_DNA"/>
</dbReference>
<evidence type="ECO:0000259" key="1">
    <source>
        <dbReference type="Pfam" id="PF22619"/>
    </source>
</evidence>
<name>A0A5S9MDC7_BACIA</name>
<dbReference type="InterPro" id="IPR036397">
    <property type="entry name" value="RNaseH_sf"/>
</dbReference>
<dbReference type="InterPro" id="IPR012337">
    <property type="entry name" value="RNaseH-like_sf"/>
</dbReference>
<organism evidence="2 3">
    <name type="scientific">Bacillus safensis</name>
    <dbReference type="NCBI Taxonomy" id="561879"/>
    <lineage>
        <taxon>Bacteria</taxon>
        <taxon>Bacillati</taxon>
        <taxon>Bacillota</taxon>
        <taxon>Bacilli</taxon>
        <taxon>Bacillales</taxon>
        <taxon>Bacillaceae</taxon>
        <taxon>Bacillus</taxon>
    </lineage>
</organism>
<protein>
    <recommendedName>
        <fullName evidence="1">DNA polymerase I 3'-5' exonuclease domain-containing protein</fullName>
    </recommendedName>
</protein>
<proteinExistence type="predicted"/>
<dbReference type="AlphaFoldDB" id="A0A5S9MDC7"/>
<dbReference type="Gene3D" id="3.30.420.10">
    <property type="entry name" value="Ribonuclease H-like superfamily/Ribonuclease H"/>
    <property type="match status" value="1"/>
</dbReference>
<dbReference type="SUPFAM" id="SSF53098">
    <property type="entry name" value="Ribonuclease H-like"/>
    <property type="match status" value="1"/>
</dbReference>
<dbReference type="InterPro" id="IPR054690">
    <property type="entry name" value="DNA_polI_exonuclease"/>
</dbReference>
<gene>
    <name evidence="2" type="ORF">BsIDN1_50850</name>
</gene>
<dbReference type="GO" id="GO:0003676">
    <property type="term" value="F:nucleic acid binding"/>
    <property type="evidence" value="ECO:0007669"/>
    <property type="project" value="InterPro"/>
</dbReference>
<feature type="domain" description="DNA polymerase I 3'-5' exonuclease" evidence="1">
    <location>
        <begin position="17"/>
        <end position="58"/>
    </location>
</feature>
<evidence type="ECO:0000313" key="3">
    <source>
        <dbReference type="Proteomes" id="UP000464658"/>
    </source>
</evidence>